<dbReference type="GeneID" id="14925601"/>
<dbReference type="EMBL" id="KB007811">
    <property type="protein sequence ID" value="ELR24580.1"/>
    <property type="molecule type" value="Genomic_DNA"/>
</dbReference>
<accession>L8HHE0</accession>
<keyword evidence="2" id="KW-1185">Reference proteome</keyword>
<dbReference type="KEGG" id="acan:ACA1_171640"/>
<evidence type="ECO:0000313" key="2">
    <source>
        <dbReference type="Proteomes" id="UP000011083"/>
    </source>
</evidence>
<dbReference type="OrthoDB" id="435881at2759"/>
<dbReference type="Gene3D" id="3.40.50.620">
    <property type="entry name" value="HUPs"/>
    <property type="match status" value="1"/>
</dbReference>
<dbReference type="AlphaFoldDB" id="L8HHE0"/>
<organism evidence="1 2">
    <name type="scientific">Acanthamoeba castellanii (strain ATCC 30010 / Neff)</name>
    <dbReference type="NCBI Taxonomy" id="1257118"/>
    <lineage>
        <taxon>Eukaryota</taxon>
        <taxon>Amoebozoa</taxon>
        <taxon>Discosea</taxon>
        <taxon>Longamoebia</taxon>
        <taxon>Centramoebida</taxon>
        <taxon>Acanthamoebidae</taxon>
        <taxon>Acanthamoeba</taxon>
    </lineage>
</organism>
<protein>
    <submittedName>
        <fullName evidence="1">Uncharacterized protein</fullName>
    </submittedName>
</protein>
<name>L8HHE0_ACACF</name>
<sequence>MLSLSLCRLYPITLVTTVYMQNEVCSEEVDMEKQLKKKCTVPIHLFWGSMLYHINHSINLNTTLARATLLTSSSTVLKVFGSVKHVPQFHKCMEEKHSSNHHIWETDHLHHYFETRNSLCLVSSALML</sequence>
<dbReference type="Proteomes" id="UP000011083">
    <property type="component" value="Unassembled WGS sequence"/>
</dbReference>
<proteinExistence type="predicted"/>
<evidence type="ECO:0000313" key="1">
    <source>
        <dbReference type="EMBL" id="ELR24580.1"/>
    </source>
</evidence>
<dbReference type="InterPro" id="IPR014729">
    <property type="entry name" value="Rossmann-like_a/b/a_fold"/>
</dbReference>
<reference evidence="1 2" key="1">
    <citation type="journal article" date="2013" name="Genome Biol.">
        <title>Genome of Acanthamoeba castellanii highlights extensive lateral gene transfer and early evolution of tyrosine kinase signaling.</title>
        <authorList>
            <person name="Clarke M."/>
            <person name="Lohan A.J."/>
            <person name="Liu B."/>
            <person name="Lagkouvardos I."/>
            <person name="Roy S."/>
            <person name="Zafar N."/>
            <person name="Bertelli C."/>
            <person name="Schilde C."/>
            <person name="Kianianmomeni A."/>
            <person name="Burglin T.R."/>
            <person name="Frech C."/>
            <person name="Turcotte B."/>
            <person name="Kopec K.O."/>
            <person name="Synnott J.M."/>
            <person name="Choo C."/>
            <person name="Paponov I."/>
            <person name="Finkler A."/>
            <person name="Soon Heng Tan C."/>
            <person name="Hutchins A.P."/>
            <person name="Weinmeier T."/>
            <person name="Rattei T."/>
            <person name="Chu J.S."/>
            <person name="Gimenez G."/>
            <person name="Irimia M."/>
            <person name="Rigden D.J."/>
            <person name="Fitzpatrick D.A."/>
            <person name="Lorenzo-Morales J."/>
            <person name="Bateman A."/>
            <person name="Chiu C.H."/>
            <person name="Tang P."/>
            <person name="Hegemann P."/>
            <person name="Fromm H."/>
            <person name="Raoult D."/>
            <person name="Greub G."/>
            <person name="Miranda-Saavedra D."/>
            <person name="Chen N."/>
            <person name="Nash P."/>
            <person name="Ginger M.L."/>
            <person name="Horn M."/>
            <person name="Schaap P."/>
            <person name="Caler L."/>
            <person name="Loftus B."/>
        </authorList>
    </citation>
    <scope>NUCLEOTIDE SEQUENCE [LARGE SCALE GENOMIC DNA]</scope>
    <source>
        <strain evidence="1 2">Neff</strain>
    </source>
</reference>
<gene>
    <name evidence="1" type="ORF">ACA1_171640</name>
</gene>
<dbReference type="RefSeq" id="XP_004356480.1">
    <property type="nucleotide sequence ID" value="XM_004356427.1"/>
</dbReference>
<dbReference type="VEuPathDB" id="AmoebaDB:ACA1_171640"/>